<evidence type="ECO:0000256" key="2">
    <source>
        <dbReference type="ARBA" id="ARBA00022801"/>
    </source>
</evidence>
<evidence type="ECO:0000259" key="9">
    <source>
        <dbReference type="PROSITE" id="PS51910"/>
    </source>
</evidence>
<dbReference type="PROSITE" id="PS51910">
    <property type="entry name" value="GH18_2"/>
    <property type="match status" value="1"/>
</dbReference>
<dbReference type="InterPro" id="IPR050314">
    <property type="entry name" value="Glycosyl_Hydrlase_18"/>
</dbReference>
<feature type="compositionally biased region" description="Low complexity" evidence="7">
    <location>
        <begin position="864"/>
        <end position="873"/>
    </location>
</feature>
<dbReference type="InterPro" id="IPR029070">
    <property type="entry name" value="Chitinase_insertion_sf"/>
</dbReference>
<dbReference type="Proteomes" id="UP001606099">
    <property type="component" value="Unassembled WGS sequence"/>
</dbReference>
<dbReference type="SUPFAM" id="SSF51055">
    <property type="entry name" value="Carbohydrate binding domain"/>
    <property type="match status" value="1"/>
</dbReference>
<evidence type="ECO:0000256" key="3">
    <source>
        <dbReference type="ARBA" id="ARBA00023024"/>
    </source>
</evidence>
<accession>A0ABW7FU89</accession>
<dbReference type="PANTHER" id="PTHR11177">
    <property type="entry name" value="CHITINASE"/>
    <property type="match status" value="1"/>
</dbReference>
<dbReference type="SUPFAM" id="SSF54556">
    <property type="entry name" value="Chitinase insertion domain"/>
    <property type="match status" value="1"/>
</dbReference>
<organism evidence="10 11">
    <name type="scientific">Roseateles rivi</name>
    <dbReference type="NCBI Taxonomy" id="3299028"/>
    <lineage>
        <taxon>Bacteria</taxon>
        <taxon>Pseudomonadati</taxon>
        <taxon>Pseudomonadota</taxon>
        <taxon>Betaproteobacteria</taxon>
        <taxon>Burkholderiales</taxon>
        <taxon>Sphaerotilaceae</taxon>
        <taxon>Roseateles</taxon>
    </lineage>
</organism>
<dbReference type="InterPro" id="IPR001579">
    <property type="entry name" value="Glyco_hydro_18_chit_AS"/>
</dbReference>
<dbReference type="EMBL" id="JBIGHZ010000002">
    <property type="protein sequence ID" value="MFG6447882.1"/>
    <property type="molecule type" value="Genomic_DNA"/>
</dbReference>
<dbReference type="Pfam" id="PF06483">
    <property type="entry name" value="ChiC"/>
    <property type="match status" value="1"/>
</dbReference>
<dbReference type="SUPFAM" id="SSF51445">
    <property type="entry name" value="(Trans)glycosidases"/>
    <property type="match status" value="1"/>
</dbReference>
<dbReference type="Pfam" id="PF00704">
    <property type="entry name" value="Glyco_hydro_18"/>
    <property type="match status" value="1"/>
</dbReference>
<dbReference type="PANTHER" id="PTHR11177:SF308">
    <property type="entry name" value="CHITINASE A"/>
    <property type="match status" value="1"/>
</dbReference>
<dbReference type="CDD" id="cd06548">
    <property type="entry name" value="GH18_chitinase"/>
    <property type="match status" value="1"/>
</dbReference>
<keyword evidence="4" id="KW-0119">Carbohydrate metabolism</keyword>
<dbReference type="InterPro" id="IPR003610">
    <property type="entry name" value="CBM5/12"/>
</dbReference>
<dbReference type="InterPro" id="IPR011583">
    <property type="entry name" value="Chitinase_II/V-like_cat"/>
</dbReference>
<dbReference type="Gene3D" id="2.10.10.20">
    <property type="entry name" value="Carbohydrate-binding module superfamily 5/12"/>
    <property type="match status" value="1"/>
</dbReference>
<protein>
    <submittedName>
        <fullName evidence="10">Chitinase C-terminal domain-containing protein</fullName>
    </submittedName>
</protein>
<dbReference type="Pfam" id="PF02839">
    <property type="entry name" value="CBM_5_12"/>
    <property type="match status" value="1"/>
</dbReference>
<keyword evidence="3" id="KW-0624">Polysaccharide degradation</keyword>
<dbReference type="SMART" id="SM00495">
    <property type="entry name" value="ChtBD3"/>
    <property type="match status" value="1"/>
</dbReference>
<evidence type="ECO:0000256" key="1">
    <source>
        <dbReference type="ARBA" id="ARBA00009121"/>
    </source>
</evidence>
<name>A0ABW7FU89_9BURK</name>
<evidence type="ECO:0000313" key="10">
    <source>
        <dbReference type="EMBL" id="MFG6447882.1"/>
    </source>
</evidence>
<reference evidence="10 11" key="1">
    <citation type="submission" date="2024-08" db="EMBL/GenBank/DDBJ databases">
        <authorList>
            <person name="Lu H."/>
        </authorList>
    </citation>
    <scope>NUCLEOTIDE SEQUENCE [LARGE SCALE GENOMIC DNA]</scope>
    <source>
        <strain evidence="10 11">BYS180W</strain>
    </source>
</reference>
<evidence type="ECO:0000256" key="8">
    <source>
        <dbReference type="SAM" id="SignalP"/>
    </source>
</evidence>
<evidence type="ECO:0000256" key="5">
    <source>
        <dbReference type="ARBA" id="ARBA00023295"/>
    </source>
</evidence>
<evidence type="ECO:0000313" key="11">
    <source>
        <dbReference type="Proteomes" id="UP001606099"/>
    </source>
</evidence>
<feature type="signal peptide" evidence="8">
    <location>
        <begin position="1"/>
        <end position="20"/>
    </location>
</feature>
<keyword evidence="5 6" id="KW-0326">Glycosidase</keyword>
<dbReference type="CDD" id="cd12215">
    <property type="entry name" value="ChiC_BD"/>
    <property type="match status" value="1"/>
</dbReference>
<dbReference type="PROSITE" id="PS01095">
    <property type="entry name" value="GH18_1"/>
    <property type="match status" value="1"/>
</dbReference>
<dbReference type="Gene3D" id="3.20.20.80">
    <property type="entry name" value="Glycosidases"/>
    <property type="match status" value="2"/>
</dbReference>
<dbReference type="Gene3D" id="3.10.50.10">
    <property type="match status" value="1"/>
</dbReference>
<keyword evidence="3" id="KW-0146">Chitin degradation</keyword>
<feature type="chain" id="PRO_5047110005" evidence="8">
    <location>
        <begin position="21"/>
        <end position="884"/>
    </location>
</feature>
<dbReference type="InterPro" id="IPR013783">
    <property type="entry name" value="Ig-like_fold"/>
</dbReference>
<dbReference type="InterPro" id="IPR001223">
    <property type="entry name" value="Glyco_hydro18_cat"/>
</dbReference>
<gene>
    <name evidence="10" type="ORF">ACG0Z6_06425</name>
</gene>
<proteinExistence type="inferred from homology"/>
<feature type="domain" description="GH18" evidence="9">
    <location>
        <begin position="222"/>
        <end position="709"/>
    </location>
</feature>
<keyword evidence="8" id="KW-0732">Signal</keyword>
<comment type="caution">
    <text evidence="10">The sequence shown here is derived from an EMBL/GenBank/DDBJ whole genome shotgun (WGS) entry which is preliminary data.</text>
</comment>
<keyword evidence="11" id="KW-1185">Reference proteome</keyword>
<evidence type="ECO:0000256" key="7">
    <source>
        <dbReference type="SAM" id="MobiDB-lite"/>
    </source>
</evidence>
<comment type="similarity">
    <text evidence="1">Belongs to the glycosyl hydrolase 18 family. Chitinase class II subfamily.</text>
</comment>
<dbReference type="InterPro" id="IPR017853">
    <property type="entry name" value="GH"/>
</dbReference>
<evidence type="ECO:0000256" key="4">
    <source>
        <dbReference type="ARBA" id="ARBA00023277"/>
    </source>
</evidence>
<dbReference type="InterPro" id="IPR009470">
    <property type="entry name" value="Chi_C"/>
</dbReference>
<dbReference type="SMART" id="SM00636">
    <property type="entry name" value="Glyco_18"/>
    <property type="match status" value="1"/>
</dbReference>
<dbReference type="Pfam" id="PF17957">
    <property type="entry name" value="Big_7"/>
    <property type="match status" value="1"/>
</dbReference>
<keyword evidence="2 6" id="KW-0378">Hydrolase</keyword>
<sequence>MRTPLLTALLLATQAGGAWAYNCTGVAPWNATAAYAGGTVVQLNNQAYQAKWWTQNQSPATNAGAWDVWKPLGACDGGGGGGGGGGASNQAPSVALSAPSNGATVLEGSTLTLSANASDADGSVAKVGFYVNGALVGELSKAPFSLAWTARAGVADITARATDDKGASTTSAAVRVTVQAQVAQGDERCRPEGLYTTPGTAPAYCKVYDDQGREVMGADKPRRIIGYFTSWRTGKNGQPAYLAKDIPWAQLTHINYAFAHVDAQNRLSIGNAADPGNAATGLTWPGVAGAEMDPAYSYKGHFNLLSKFKKQYPKVKTLISVGGWAETGGYFDDSGKRVASGGFYTMTTNADGSTNTAGINAFADSAVSFLRQYGFDGVDIDYEYATSMKDAGNPDDFAISNARRASLMKNYVVLMQTLRARLDAAGQADQRHYLLTVAAPSSAYLLRGMETYQVTQYLDYVNIMSYDLHGAWNQFVGPNAALFDDGKDNELTAWSYYTASQYGRIGYLNTDWAYHYFRGAMPAGRINIGVPYYTRGWQGVTGGSNGLWGQAAQADQAKCPPGTGGGTVQKCGAGAVGIDNLWHDLDVNGREIPAGSNPLWHTMNLAQGKAGSYLAAYGLNPATDPSDQLTGSYQRFYDATLVAPWLWNAQKKVFLSIEDEQSLGVKAQYVADRGIGGVMFWELAGDYAYNAARGEYGMGSTLTQLLYNKFKTAKPYGAQLTTAAMPAEQLDVQFSIGGFALGDANYPLNPTLTLTNKSGQTLPGGTEFSFDVPTAIPASLTDQSGFGLKVVQSGANAAGHNIGGLTNDFHRASFKLPGWQSLAPGASVSIKLNYYLPMPTPSNWVVSFGGKSYALVQERRRAAAGAVAGGQRATPLQPVKAPKR</sequence>
<dbReference type="RefSeq" id="WP_394459650.1">
    <property type="nucleotide sequence ID" value="NZ_JBIGHZ010000002.1"/>
</dbReference>
<feature type="region of interest" description="Disordered" evidence="7">
    <location>
        <begin position="864"/>
        <end position="884"/>
    </location>
</feature>
<evidence type="ECO:0000256" key="6">
    <source>
        <dbReference type="RuleBase" id="RU000489"/>
    </source>
</evidence>
<dbReference type="Gene3D" id="2.60.40.10">
    <property type="entry name" value="Immunoglobulins"/>
    <property type="match status" value="1"/>
</dbReference>
<dbReference type="InterPro" id="IPR036573">
    <property type="entry name" value="CBM_sf_5/12"/>
</dbReference>